<reference evidence="2 3" key="3">
    <citation type="submission" date="2020-08" db="EMBL/GenBank/DDBJ databases">
        <title>Genomic Encyclopedia of Type Strains, Phase IV (KMG-IV): sequencing the most valuable type-strain genomes for metagenomic binning, comparative biology and taxonomic classification.</title>
        <authorList>
            <person name="Goeker M."/>
        </authorList>
    </citation>
    <scope>NUCLEOTIDE SEQUENCE [LARGE SCALE GENOMIC DNA]</scope>
    <source>
        <strain evidence="2 3">DSM 24105</strain>
    </source>
</reference>
<dbReference type="Proteomes" id="UP001156881">
    <property type="component" value="Unassembled WGS sequence"/>
</dbReference>
<name>A0A7W6APV0_9HYPH</name>
<protein>
    <submittedName>
        <fullName evidence="2">Uncharacterized protein</fullName>
    </submittedName>
</protein>
<comment type="caution">
    <text evidence="2">The sequence shown here is derived from an EMBL/GenBank/DDBJ whole genome shotgun (WGS) entry which is preliminary data.</text>
</comment>
<reference evidence="1" key="4">
    <citation type="submission" date="2023-01" db="EMBL/GenBank/DDBJ databases">
        <title>Draft genome sequence of Methylobacterium brachythecii strain NBRC 107710.</title>
        <authorList>
            <person name="Sun Q."/>
            <person name="Mori K."/>
        </authorList>
    </citation>
    <scope>NUCLEOTIDE SEQUENCE</scope>
    <source>
        <strain evidence="1">NBRC 107710</strain>
    </source>
</reference>
<sequence>MITISIIVTTPTGPILLGAMSERDAAITVEAIFYRLKPSVFPIPVEIRCRDERMKNRLIDYVIDLQGDLSVDRSASDRQQTSQS</sequence>
<proteinExistence type="predicted"/>
<evidence type="ECO:0000313" key="4">
    <source>
        <dbReference type="Proteomes" id="UP001156881"/>
    </source>
</evidence>
<reference evidence="4" key="2">
    <citation type="journal article" date="2019" name="Int. J. Syst. Evol. Microbiol.">
        <title>The Global Catalogue of Microorganisms (GCM) 10K type strain sequencing project: providing services to taxonomists for standard genome sequencing and annotation.</title>
        <authorList>
            <consortium name="The Broad Institute Genomics Platform"/>
            <consortium name="The Broad Institute Genome Sequencing Center for Infectious Disease"/>
            <person name="Wu L."/>
            <person name="Ma J."/>
        </authorList>
    </citation>
    <scope>NUCLEOTIDE SEQUENCE [LARGE SCALE GENOMIC DNA]</scope>
    <source>
        <strain evidence="4">NBRC 107710</strain>
    </source>
</reference>
<dbReference type="EMBL" id="BSPG01000010">
    <property type="protein sequence ID" value="GLS44202.1"/>
    <property type="molecule type" value="Genomic_DNA"/>
</dbReference>
<accession>A0A7W6APV0</accession>
<reference evidence="1" key="1">
    <citation type="journal article" date="2014" name="Int. J. Syst. Evol. Microbiol.">
        <title>Complete genome of a new Firmicutes species belonging to the dominant human colonic microbiota ('Ruminococcus bicirculans') reveals two chromosomes and a selective capacity to utilize plant glucans.</title>
        <authorList>
            <consortium name="NISC Comparative Sequencing Program"/>
            <person name="Wegmann U."/>
            <person name="Louis P."/>
            <person name="Goesmann A."/>
            <person name="Henrissat B."/>
            <person name="Duncan S.H."/>
            <person name="Flint H.J."/>
        </authorList>
    </citation>
    <scope>NUCLEOTIDE SEQUENCE</scope>
    <source>
        <strain evidence="1">NBRC 107710</strain>
    </source>
</reference>
<dbReference type="AlphaFoldDB" id="A0A7W6APV0"/>
<keyword evidence="4" id="KW-1185">Reference proteome</keyword>
<evidence type="ECO:0000313" key="3">
    <source>
        <dbReference type="Proteomes" id="UP000517759"/>
    </source>
</evidence>
<dbReference type="EMBL" id="JACIDN010000005">
    <property type="protein sequence ID" value="MBB3903632.1"/>
    <property type="molecule type" value="Genomic_DNA"/>
</dbReference>
<dbReference type="RefSeq" id="WP_183506720.1">
    <property type="nucleotide sequence ID" value="NZ_BSPG01000010.1"/>
</dbReference>
<dbReference type="Proteomes" id="UP000517759">
    <property type="component" value="Unassembled WGS sequence"/>
</dbReference>
<evidence type="ECO:0000313" key="2">
    <source>
        <dbReference type="EMBL" id="MBB3903632.1"/>
    </source>
</evidence>
<organism evidence="2 3">
    <name type="scientific">Methylobacterium brachythecii</name>
    <dbReference type="NCBI Taxonomy" id="1176177"/>
    <lineage>
        <taxon>Bacteria</taxon>
        <taxon>Pseudomonadati</taxon>
        <taxon>Pseudomonadota</taxon>
        <taxon>Alphaproteobacteria</taxon>
        <taxon>Hyphomicrobiales</taxon>
        <taxon>Methylobacteriaceae</taxon>
        <taxon>Methylobacterium</taxon>
    </lineage>
</organism>
<gene>
    <name evidence="1" type="ORF">GCM10007884_21900</name>
    <name evidence="2" type="ORF">GGR33_003141</name>
</gene>
<evidence type="ECO:0000313" key="1">
    <source>
        <dbReference type="EMBL" id="GLS44202.1"/>
    </source>
</evidence>